<dbReference type="Proteomes" id="UP000315403">
    <property type="component" value="Unassembled WGS sequence"/>
</dbReference>
<evidence type="ECO:0000256" key="5">
    <source>
        <dbReference type="SAM" id="Phobius"/>
    </source>
</evidence>
<accession>A0A543Q1P8</accession>
<evidence type="ECO:0000259" key="6">
    <source>
        <dbReference type="Pfam" id="PF02656"/>
    </source>
</evidence>
<gene>
    <name evidence="7" type="ORF">DLNHIDIE_00037</name>
</gene>
<evidence type="ECO:0000313" key="7">
    <source>
        <dbReference type="EMBL" id="TQN50200.1"/>
    </source>
</evidence>
<evidence type="ECO:0000256" key="2">
    <source>
        <dbReference type="ARBA" id="ARBA00022692"/>
    </source>
</evidence>
<reference evidence="7 8" key="1">
    <citation type="submission" date="2019-03" db="EMBL/GenBank/DDBJ databases">
        <title>New insights into Acidothiobacillus thiooxidans sulfur metabolism through coupled gene expression, solution geochemistry, microscopy and spectroscopy analyses.</title>
        <authorList>
            <person name="Camacho D."/>
            <person name="Frazao R."/>
            <person name="Fouillen A."/>
            <person name="Nanci A."/>
            <person name="Lang B.F."/>
            <person name="Apte S.C."/>
            <person name="Baron C."/>
            <person name="Warren L.A."/>
        </authorList>
    </citation>
    <scope>NUCLEOTIDE SEQUENCE [LARGE SCALE GENOMIC DNA]</scope>
    <source>
        <strain evidence="7 8">ATCC 19377</strain>
    </source>
</reference>
<proteinExistence type="predicted"/>
<evidence type="ECO:0000256" key="3">
    <source>
        <dbReference type="ARBA" id="ARBA00022989"/>
    </source>
</evidence>
<feature type="domain" description="DUF202" evidence="6">
    <location>
        <begin position="44"/>
        <end position="106"/>
    </location>
</feature>
<evidence type="ECO:0000256" key="1">
    <source>
        <dbReference type="ARBA" id="ARBA00004127"/>
    </source>
</evidence>
<sequence length="128" mass="15157">MIKGPPRTASAKRWHFRFLDAHRHHFHRYPKSKLVLRDWLALDRTAAANRRTFYSFLRTTLDFNISGLVLIRFFGYSWVIAIGVLFILISGFTGGYALYRFMSVRQHYRQFLLASENFKPSALTRVER</sequence>
<dbReference type="GO" id="GO:0012505">
    <property type="term" value="C:endomembrane system"/>
    <property type="evidence" value="ECO:0007669"/>
    <property type="project" value="UniProtKB-SubCell"/>
</dbReference>
<keyword evidence="4 5" id="KW-0472">Membrane</keyword>
<dbReference type="AlphaFoldDB" id="A0A543Q1P8"/>
<keyword evidence="2 5" id="KW-0812">Transmembrane</keyword>
<dbReference type="RefSeq" id="WP_142086075.1">
    <property type="nucleotide sequence ID" value="NZ_SZUV01000001.1"/>
</dbReference>
<comment type="caution">
    <text evidence="7">The sequence shown here is derived from an EMBL/GenBank/DDBJ whole genome shotgun (WGS) entry which is preliminary data.</text>
</comment>
<keyword evidence="3 5" id="KW-1133">Transmembrane helix</keyword>
<dbReference type="EMBL" id="SZUV01000001">
    <property type="protein sequence ID" value="TQN50200.1"/>
    <property type="molecule type" value="Genomic_DNA"/>
</dbReference>
<organism evidence="7 8">
    <name type="scientific">Acidithiobacillus thiooxidans ATCC 19377</name>
    <dbReference type="NCBI Taxonomy" id="637390"/>
    <lineage>
        <taxon>Bacteria</taxon>
        <taxon>Pseudomonadati</taxon>
        <taxon>Pseudomonadota</taxon>
        <taxon>Acidithiobacillia</taxon>
        <taxon>Acidithiobacillales</taxon>
        <taxon>Acidithiobacillaceae</taxon>
        <taxon>Acidithiobacillus</taxon>
    </lineage>
</organism>
<comment type="subcellular location">
    <subcellularLocation>
        <location evidence="1">Endomembrane system</location>
        <topology evidence="1">Multi-pass membrane protein</topology>
    </subcellularLocation>
</comment>
<feature type="transmembrane region" description="Helical" evidence="5">
    <location>
        <begin position="76"/>
        <end position="99"/>
    </location>
</feature>
<dbReference type="InterPro" id="IPR003807">
    <property type="entry name" value="DUF202"/>
</dbReference>
<name>A0A543Q1P8_ACITH</name>
<evidence type="ECO:0000313" key="8">
    <source>
        <dbReference type="Proteomes" id="UP000315403"/>
    </source>
</evidence>
<evidence type="ECO:0000256" key="4">
    <source>
        <dbReference type="ARBA" id="ARBA00023136"/>
    </source>
</evidence>
<protein>
    <recommendedName>
        <fullName evidence="6">DUF202 domain-containing protein</fullName>
    </recommendedName>
</protein>
<dbReference type="Pfam" id="PF02656">
    <property type="entry name" value="DUF202"/>
    <property type="match status" value="1"/>
</dbReference>